<dbReference type="Pfam" id="PF13701">
    <property type="entry name" value="DDE_Tnp_1_4"/>
    <property type="match status" value="1"/>
</dbReference>
<reference evidence="2" key="3">
    <citation type="submission" date="2018-03" db="EMBL/GenBank/DDBJ databases">
        <authorList>
            <person name="Jeon C.O."/>
        </authorList>
    </citation>
    <scope>NUCLEOTIDE SEQUENCE</scope>
    <source>
        <strain evidence="2">JCM 31126</strain>
    </source>
</reference>
<dbReference type="KEGG" id="too:C7K38_09250"/>
<dbReference type="InterPro" id="IPR047960">
    <property type="entry name" value="Transpos_IS1380"/>
</dbReference>
<accession>A0A3G5FDW1</accession>
<dbReference type="Proteomes" id="UP000268310">
    <property type="component" value="Chromosome"/>
</dbReference>
<dbReference type="InterPro" id="IPR025668">
    <property type="entry name" value="Tnp_DDE_dom"/>
</dbReference>
<dbReference type="NCBIfam" id="NF033539">
    <property type="entry name" value="transpos_IS1380"/>
    <property type="match status" value="1"/>
</dbReference>
<evidence type="ECO:0000313" key="3">
    <source>
        <dbReference type="EMBL" id="AYW48536.1"/>
    </source>
</evidence>
<dbReference type="InterPro" id="IPR012337">
    <property type="entry name" value="RNaseH-like_sf"/>
</dbReference>
<dbReference type="Proteomes" id="UP001157039">
    <property type="component" value="Unassembled WGS sequence"/>
</dbReference>
<dbReference type="RefSeq" id="WP_123936244.1">
    <property type="nucleotide sequence ID" value="NZ_BSUW01000001.1"/>
</dbReference>
<dbReference type="EMBL" id="BSUW01000001">
    <property type="protein sequence ID" value="GMA71720.1"/>
    <property type="molecule type" value="Genomic_DNA"/>
</dbReference>
<dbReference type="OrthoDB" id="6627885at2"/>
<evidence type="ECO:0000313" key="5">
    <source>
        <dbReference type="EMBL" id="GMA71838.1"/>
    </source>
</evidence>
<dbReference type="KEGG" id="too:C7K38_08705"/>
<organism evidence="4 7">
    <name type="scientific">Tetragenococcus osmophilus</name>
    <dbReference type="NCBI Taxonomy" id="526944"/>
    <lineage>
        <taxon>Bacteria</taxon>
        <taxon>Bacillati</taxon>
        <taxon>Bacillota</taxon>
        <taxon>Bacilli</taxon>
        <taxon>Lactobacillales</taxon>
        <taxon>Enterococcaceae</taxon>
        <taxon>Tetragenococcus</taxon>
    </lineage>
</organism>
<evidence type="ECO:0000313" key="2">
    <source>
        <dbReference type="EMBL" id="AYW48437.1"/>
    </source>
</evidence>
<evidence type="ECO:0000313" key="6">
    <source>
        <dbReference type="Proteomes" id="UP000268310"/>
    </source>
</evidence>
<evidence type="ECO:0000259" key="1">
    <source>
        <dbReference type="Pfam" id="PF13701"/>
    </source>
</evidence>
<dbReference type="EMBL" id="CP027783">
    <property type="protein sequence ID" value="AYW48536.1"/>
    <property type="molecule type" value="Genomic_DNA"/>
</dbReference>
<reference evidence="2 6" key="1">
    <citation type="journal article" date="2012" name="Int. J. Syst. Evol. Microbiol.">
        <title>Characterization of Tetragenococcus strains from sugar thick juice reveals a novel species, Tetragenococcus osmophilus sp. nov., and divides Tetragenococcus halophilus into two subspecies, T. halophilus subsp. halophilus subsp. nov. and T. halophilus subsp. flandriensis subsp. nov.</title>
        <authorList>
            <person name="Juste A."/>
            <person name="Van Trappen S."/>
            <person name="Verreth C."/>
            <person name="Cleenwerck I."/>
            <person name="De Vos P."/>
            <person name="Lievens B."/>
            <person name="Willems K.A."/>
        </authorList>
    </citation>
    <scope>NUCLEOTIDE SEQUENCE [LARGE SCALE GENOMIC DNA]</scope>
    <source>
        <strain evidence="2 6">JCM 31126</strain>
    </source>
</reference>
<name>A0A3G5FDW1_9ENTE</name>
<feature type="domain" description="Transposase DDE" evidence="1">
    <location>
        <begin position="14"/>
        <end position="439"/>
    </location>
</feature>
<proteinExistence type="predicted"/>
<reference evidence="4" key="4">
    <citation type="submission" date="2023-02" db="EMBL/GenBank/DDBJ databases">
        <authorList>
            <person name="Sun Q."/>
            <person name="Mori K."/>
        </authorList>
    </citation>
    <scope>NUCLEOTIDE SEQUENCE</scope>
    <source>
        <strain evidence="4">NBRC 114545</strain>
    </source>
</reference>
<keyword evidence="6" id="KW-1185">Reference proteome</keyword>
<dbReference type="EMBL" id="CP027783">
    <property type="protein sequence ID" value="AYW48437.1"/>
    <property type="molecule type" value="Genomic_DNA"/>
</dbReference>
<dbReference type="SUPFAM" id="SSF53098">
    <property type="entry name" value="Ribonuclease H-like"/>
    <property type="match status" value="1"/>
</dbReference>
<sequence>MSFTLQQKPLIFNSQKKISITNDGGALTNDAGMVLVAEFLKKIHFDQLLNERIHINDHRKFSHHSWLEILKQWLYQLIAGYSRDRDANKVQYDRLFQEALQQENLSSQSMLSTFLHTLTTENVSQLAQVAKDLADLWLDHDNTQHLVLDFDSTSCPTYGKQEKAEFIYHYGINGYHPFVAFEGLTGLALDVRHRHGKSYTSTHAEDYLEEMLDRYQQRSSDPLIMVRGDSGFAKPEIFAHCEDRQVRYVIKLKSNARLLDHIQHQVLYQDDTDYTKTEQQYFLMDYRANKWRQSRRVAMKATRPAGSLLFTDFQFIVTNFENLDPKTIFQLYQKRGNMENFIKEMKGGFFAEKTDSASFTANQARLALSFMAYNIIHLMKHLTFPSTEKATVIDTIRFKLFHLAGRMTEHARQIQIHLSNTNVYDTLFWDVLARIQRLNL</sequence>
<protein>
    <submittedName>
        <fullName evidence="4">IS1380 family transposase</fullName>
    </submittedName>
</protein>
<reference evidence="4 7" key="2">
    <citation type="journal article" date="2014" name="Int. J. Syst. Evol. Microbiol.">
        <title>Complete genome sequence of Corynebacterium casei LMG S-19264T (=DSM 44701T), isolated from a smear-ripened cheese.</title>
        <authorList>
            <consortium name="US DOE Joint Genome Institute (JGI-PGF)"/>
            <person name="Walter F."/>
            <person name="Albersmeier A."/>
            <person name="Kalinowski J."/>
            <person name="Ruckert C."/>
        </authorList>
    </citation>
    <scope>NUCLEOTIDE SEQUENCE [LARGE SCALE GENOMIC DNA]</scope>
    <source>
        <strain evidence="4 7">NBRC 114545</strain>
    </source>
</reference>
<dbReference type="EMBL" id="BSUW01000001">
    <property type="protein sequence ID" value="GMA71838.1"/>
    <property type="molecule type" value="Genomic_DNA"/>
</dbReference>
<evidence type="ECO:0000313" key="4">
    <source>
        <dbReference type="EMBL" id="GMA71720.1"/>
    </source>
</evidence>
<gene>
    <name evidence="2" type="ORF">C7K38_08705</name>
    <name evidence="3" type="ORF">C7K38_09250</name>
    <name evidence="4" type="ORF">GCM10025885_07690</name>
    <name evidence="5" type="ORF">GCM10025885_08870</name>
</gene>
<dbReference type="AlphaFoldDB" id="A0A3G5FDW1"/>
<evidence type="ECO:0000313" key="7">
    <source>
        <dbReference type="Proteomes" id="UP001157039"/>
    </source>
</evidence>